<dbReference type="EMBL" id="BAAAZA010000051">
    <property type="protein sequence ID" value="GAA3902874.1"/>
    <property type="molecule type" value="Genomic_DNA"/>
</dbReference>
<evidence type="ECO:0000313" key="2">
    <source>
        <dbReference type="Proteomes" id="UP001501563"/>
    </source>
</evidence>
<reference evidence="2" key="1">
    <citation type="journal article" date="2019" name="Int. J. Syst. Evol. Microbiol.">
        <title>The Global Catalogue of Microorganisms (GCM) 10K type strain sequencing project: providing services to taxonomists for standard genome sequencing and annotation.</title>
        <authorList>
            <consortium name="The Broad Institute Genomics Platform"/>
            <consortium name="The Broad Institute Genome Sequencing Center for Infectious Disease"/>
            <person name="Wu L."/>
            <person name="Ma J."/>
        </authorList>
    </citation>
    <scope>NUCLEOTIDE SEQUENCE [LARGE SCALE GENOMIC DNA]</scope>
    <source>
        <strain evidence="2">JCM 16578</strain>
    </source>
</reference>
<gene>
    <name evidence="1" type="ORF">GCM10022207_85020</name>
</gene>
<name>A0ABP7LJ08_9ACTN</name>
<sequence length="100" mass="11205">MAPALVAAQRRCAHPVHDTYTLRAIQTDYRRCVAFHPCQNLGFCFRVFPAMASRVVSPLVESRTQEVVRRAPFRTGAIVAMVRDALPPQWATSVPRARGQ</sequence>
<proteinExistence type="predicted"/>
<accession>A0ABP7LJ08</accession>
<evidence type="ECO:0000313" key="1">
    <source>
        <dbReference type="EMBL" id="GAA3902874.1"/>
    </source>
</evidence>
<dbReference type="Proteomes" id="UP001501563">
    <property type="component" value="Unassembled WGS sequence"/>
</dbReference>
<organism evidence="1 2">
    <name type="scientific">Streptomyces lannensis</name>
    <dbReference type="NCBI Taxonomy" id="766498"/>
    <lineage>
        <taxon>Bacteria</taxon>
        <taxon>Bacillati</taxon>
        <taxon>Actinomycetota</taxon>
        <taxon>Actinomycetes</taxon>
        <taxon>Kitasatosporales</taxon>
        <taxon>Streptomycetaceae</taxon>
        <taxon>Streptomyces</taxon>
    </lineage>
</organism>
<keyword evidence="2" id="KW-1185">Reference proteome</keyword>
<protein>
    <submittedName>
        <fullName evidence="1">Uncharacterized protein</fullName>
    </submittedName>
</protein>
<comment type="caution">
    <text evidence="1">The sequence shown here is derived from an EMBL/GenBank/DDBJ whole genome shotgun (WGS) entry which is preliminary data.</text>
</comment>